<evidence type="ECO:0000313" key="22">
    <source>
        <dbReference type="EMBL" id="ETD23923.1"/>
    </source>
</evidence>
<feature type="binding site" evidence="19">
    <location>
        <position position="276"/>
    </location>
    <ligand>
        <name>Zn(2+)</name>
        <dbReference type="ChEBI" id="CHEBI:29105"/>
    </ligand>
</feature>
<evidence type="ECO:0000256" key="15">
    <source>
        <dbReference type="ARBA" id="ARBA00023027"/>
    </source>
</evidence>
<keyword evidence="14 19" id="KW-0862">Zinc</keyword>
<feature type="binding site" evidence="19">
    <location>
        <position position="193"/>
    </location>
    <ligand>
        <name>Zn(2+)</name>
        <dbReference type="ChEBI" id="CHEBI:29105"/>
    </ligand>
</feature>
<evidence type="ECO:0000256" key="8">
    <source>
        <dbReference type="ARBA" id="ARBA00013031"/>
    </source>
</evidence>
<dbReference type="InterPro" id="IPR030960">
    <property type="entry name" value="DHQS/DOIS_N"/>
</dbReference>
<evidence type="ECO:0000256" key="5">
    <source>
        <dbReference type="ARBA" id="ARBA00004496"/>
    </source>
</evidence>
<dbReference type="FunFam" id="3.40.50.1970:FF:000007">
    <property type="entry name" value="Pentafunctional AROM polypeptide"/>
    <property type="match status" value="1"/>
</dbReference>
<dbReference type="eggNOG" id="COG0337">
    <property type="taxonomic scope" value="Bacteria"/>
</dbReference>
<evidence type="ECO:0000256" key="12">
    <source>
        <dbReference type="ARBA" id="ARBA00022723"/>
    </source>
</evidence>
<dbReference type="InterPro" id="IPR050071">
    <property type="entry name" value="Dehydroquinate_synthase"/>
</dbReference>
<name>V8C925_9HELI</name>
<dbReference type="GO" id="GO:0046872">
    <property type="term" value="F:metal ion binding"/>
    <property type="evidence" value="ECO:0007669"/>
    <property type="project" value="UniProtKB-KW"/>
</dbReference>
<comment type="caution">
    <text evidence="22">The sequence shown here is derived from an EMBL/GenBank/DDBJ whole genome shotgun (WGS) entry which is preliminary data.</text>
</comment>
<dbReference type="HOGENOM" id="CLU_001201_0_2_7"/>
<comment type="catalytic activity">
    <reaction evidence="1 19">
        <text>7-phospho-2-dehydro-3-deoxy-D-arabino-heptonate = 3-dehydroquinate + phosphate</text>
        <dbReference type="Rhea" id="RHEA:21968"/>
        <dbReference type="ChEBI" id="CHEBI:32364"/>
        <dbReference type="ChEBI" id="CHEBI:43474"/>
        <dbReference type="ChEBI" id="CHEBI:58394"/>
        <dbReference type="EC" id="4.2.3.4"/>
    </reaction>
</comment>
<evidence type="ECO:0000313" key="23">
    <source>
        <dbReference type="Proteomes" id="UP000018731"/>
    </source>
</evidence>
<dbReference type="EMBL" id="AZJI01000004">
    <property type="protein sequence ID" value="ETD23923.1"/>
    <property type="molecule type" value="Genomic_DNA"/>
</dbReference>
<evidence type="ECO:0000256" key="7">
    <source>
        <dbReference type="ARBA" id="ARBA00005412"/>
    </source>
</evidence>
<comment type="pathway">
    <text evidence="6 19">Metabolic intermediate biosynthesis; chorismate biosynthesis; chorismate from D-erythrose 4-phosphate and phosphoenolpyruvate: step 2/7.</text>
</comment>
<dbReference type="STRING" id="1357400.HMPREF2086_00669"/>
<dbReference type="Gene3D" id="3.40.50.1970">
    <property type="match status" value="1"/>
</dbReference>
<feature type="binding site" evidence="19">
    <location>
        <position position="160"/>
    </location>
    <ligand>
        <name>NAD(+)</name>
        <dbReference type="ChEBI" id="CHEBI:57540"/>
    </ligand>
</feature>
<feature type="binding site" evidence="19">
    <location>
        <position position="259"/>
    </location>
    <ligand>
        <name>Zn(2+)</name>
        <dbReference type="ChEBI" id="CHEBI:29105"/>
    </ligand>
</feature>
<evidence type="ECO:0000256" key="1">
    <source>
        <dbReference type="ARBA" id="ARBA00001393"/>
    </source>
</evidence>
<feature type="domain" description="3-dehydroquinate synthase C-terminal" evidence="21">
    <location>
        <begin position="190"/>
        <end position="336"/>
    </location>
</feature>
<dbReference type="EC" id="4.2.3.4" evidence="8 19"/>
<evidence type="ECO:0000256" key="19">
    <source>
        <dbReference type="HAMAP-Rule" id="MF_00110"/>
    </source>
</evidence>
<evidence type="ECO:0000256" key="17">
    <source>
        <dbReference type="ARBA" id="ARBA00023239"/>
    </source>
</evidence>
<dbReference type="PANTHER" id="PTHR43622">
    <property type="entry name" value="3-DEHYDROQUINATE SYNTHASE"/>
    <property type="match status" value="1"/>
</dbReference>
<keyword evidence="12 19" id="KW-0479">Metal-binding</keyword>
<comment type="cofactor">
    <cofactor evidence="19">
        <name>Co(2+)</name>
        <dbReference type="ChEBI" id="CHEBI:48828"/>
    </cofactor>
    <cofactor evidence="19">
        <name>Zn(2+)</name>
        <dbReference type="ChEBI" id="CHEBI:29105"/>
    </cofactor>
    <text evidence="19">Binds 1 divalent metal cation per subunit. Can use either Co(2+) or Zn(2+).</text>
</comment>
<dbReference type="GO" id="GO:0009073">
    <property type="term" value="P:aromatic amino acid family biosynthetic process"/>
    <property type="evidence" value="ECO:0007669"/>
    <property type="project" value="UniProtKB-KW"/>
</dbReference>
<comment type="similarity">
    <text evidence="7 19">Belongs to the sugar phosphate cyclases superfamily. Dehydroquinate synthase family.</text>
</comment>
<keyword evidence="11 19" id="KW-0028">Amino-acid biosynthesis</keyword>
<keyword evidence="17 19" id="KW-0456">Lyase</keyword>
<dbReference type="GO" id="GO:0000166">
    <property type="term" value="F:nucleotide binding"/>
    <property type="evidence" value="ECO:0007669"/>
    <property type="project" value="UniProtKB-KW"/>
</dbReference>
<comment type="cofactor">
    <cofactor evidence="2 19">
        <name>NAD(+)</name>
        <dbReference type="ChEBI" id="CHEBI:57540"/>
    </cofactor>
</comment>
<proteinExistence type="inferred from homology"/>
<dbReference type="GO" id="GO:0009423">
    <property type="term" value="P:chorismate biosynthetic process"/>
    <property type="evidence" value="ECO:0007669"/>
    <property type="project" value="UniProtKB-UniRule"/>
</dbReference>
<protein>
    <recommendedName>
        <fullName evidence="9 19">3-dehydroquinate synthase</fullName>
        <shortName evidence="19">DHQS</shortName>
        <ecNumber evidence="8 19">4.2.3.4</ecNumber>
    </recommendedName>
</protein>
<dbReference type="GO" id="GO:0003856">
    <property type="term" value="F:3-dehydroquinate synthase activity"/>
    <property type="evidence" value="ECO:0007669"/>
    <property type="project" value="UniProtKB-UniRule"/>
</dbReference>
<accession>V8C925</accession>
<keyword evidence="18 19" id="KW-0170">Cobalt</keyword>
<reference evidence="22 23" key="1">
    <citation type="journal article" date="2014" name="Genome Announc.">
        <title>Draft genome sequences of six enterohepatic helicobacter species isolated from humans and one from rhesus macaques.</title>
        <authorList>
            <person name="Shen Z."/>
            <person name="Sheh A."/>
            <person name="Young S.K."/>
            <person name="Abouelliel A."/>
            <person name="Ward D.V."/>
            <person name="Earl A.M."/>
            <person name="Fox J.G."/>
        </authorList>
    </citation>
    <scope>NUCLEOTIDE SEQUENCE [LARGE SCALE GENOMIC DNA]</scope>
    <source>
        <strain evidence="22 23">MIT 99-5501</strain>
    </source>
</reference>
<gene>
    <name evidence="19" type="primary">aroB</name>
    <name evidence="22" type="ORF">HMPREF2086_00669</name>
</gene>
<keyword evidence="23" id="KW-1185">Reference proteome</keyword>
<dbReference type="CDD" id="cd08195">
    <property type="entry name" value="DHQS"/>
    <property type="match status" value="1"/>
</dbReference>
<dbReference type="GO" id="GO:0005737">
    <property type="term" value="C:cytoplasm"/>
    <property type="evidence" value="ECO:0007669"/>
    <property type="project" value="UniProtKB-SubCell"/>
</dbReference>
<dbReference type="SUPFAM" id="SSF56796">
    <property type="entry name" value="Dehydroquinate synthase-like"/>
    <property type="match status" value="1"/>
</dbReference>
<feature type="binding site" evidence="19">
    <location>
        <begin position="138"/>
        <end position="139"/>
    </location>
    <ligand>
        <name>NAD(+)</name>
        <dbReference type="ChEBI" id="CHEBI:57540"/>
    </ligand>
</feature>
<evidence type="ECO:0000256" key="13">
    <source>
        <dbReference type="ARBA" id="ARBA00022741"/>
    </source>
</evidence>
<dbReference type="InterPro" id="IPR030963">
    <property type="entry name" value="DHQ_synth_fam"/>
</dbReference>
<dbReference type="GO" id="GO:0008652">
    <property type="term" value="P:amino acid biosynthetic process"/>
    <property type="evidence" value="ECO:0007669"/>
    <property type="project" value="UniProtKB-KW"/>
</dbReference>
<evidence type="ECO:0000256" key="16">
    <source>
        <dbReference type="ARBA" id="ARBA00023141"/>
    </source>
</evidence>
<feature type="binding site" evidence="19">
    <location>
        <begin position="80"/>
        <end position="85"/>
    </location>
    <ligand>
        <name>NAD(+)</name>
        <dbReference type="ChEBI" id="CHEBI:57540"/>
    </ligand>
</feature>
<dbReference type="Pfam" id="PF01761">
    <property type="entry name" value="DHQ_synthase"/>
    <property type="match status" value="1"/>
</dbReference>
<dbReference type="AlphaFoldDB" id="V8C925"/>
<evidence type="ECO:0000256" key="3">
    <source>
        <dbReference type="ARBA" id="ARBA00001947"/>
    </source>
</evidence>
<evidence type="ECO:0000256" key="10">
    <source>
        <dbReference type="ARBA" id="ARBA00022490"/>
    </source>
</evidence>
<dbReference type="InterPro" id="IPR016037">
    <property type="entry name" value="DHQ_synth_AroB"/>
</dbReference>
<dbReference type="PANTHER" id="PTHR43622:SF7">
    <property type="entry name" value="3-DEHYDROQUINATE SYNTHASE, CHLOROPLASTIC"/>
    <property type="match status" value="1"/>
</dbReference>
<evidence type="ECO:0000256" key="18">
    <source>
        <dbReference type="ARBA" id="ARBA00023285"/>
    </source>
</evidence>
<dbReference type="NCBIfam" id="TIGR01357">
    <property type="entry name" value="aroB"/>
    <property type="match status" value="1"/>
</dbReference>
<dbReference type="HAMAP" id="MF_00110">
    <property type="entry name" value="DHQ_synthase"/>
    <property type="match status" value="1"/>
</dbReference>
<evidence type="ECO:0000256" key="2">
    <source>
        <dbReference type="ARBA" id="ARBA00001911"/>
    </source>
</evidence>
<evidence type="ECO:0000256" key="4">
    <source>
        <dbReference type="ARBA" id="ARBA00003485"/>
    </source>
</evidence>
<keyword evidence="13 19" id="KW-0547">Nucleotide-binding</keyword>
<comment type="subcellular location">
    <subcellularLocation>
        <location evidence="5 19">Cytoplasm</location>
    </subcellularLocation>
</comment>
<dbReference type="Proteomes" id="UP000018731">
    <property type="component" value="Unassembled WGS sequence"/>
</dbReference>
<dbReference type="InterPro" id="IPR056179">
    <property type="entry name" value="DHQS_C"/>
</dbReference>
<keyword evidence="16 19" id="KW-0057">Aromatic amino acid biosynthesis</keyword>
<feature type="domain" description="3-dehydroquinate synthase N-terminal" evidence="20">
    <location>
        <begin position="76"/>
        <end position="188"/>
    </location>
</feature>
<evidence type="ECO:0000259" key="20">
    <source>
        <dbReference type="Pfam" id="PF01761"/>
    </source>
</evidence>
<comment type="caution">
    <text evidence="19">Lacks conserved residue(s) required for the propagation of feature annotation.</text>
</comment>
<dbReference type="Gene3D" id="1.20.1090.10">
    <property type="entry name" value="Dehydroquinate synthase-like - alpha domain"/>
    <property type="match status" value="1"/>
</dbReference>
<comment type="function">
    <text evidence="4 19">Catalyzes the conversion of 3-deoxy-D-arabino-heptulosonate 7-phosphate (DAHP) to dehydroquinate (DHQ).</text>
</comment>
<evidence type="ECO:0000259" key="21">
    <source>
        <dbReference type="Pfam" id="PF24621"/>
    </source>
</evidence>
<sequence>MPTLHLDFTKQDFGYPIHIAPLREHLHTTLSALKPTKILLITNEMIKSLYLPYLQEALQASTTDTSTRKNFEILTYCIEDGEVHKNMSSIEGILDFAFANKLDRKSLMISLGGGIVSDIVGFASGIYERGISFVSIPTTLLAQVDASVGGKCGINNAYGKNLVGLFHQPKAVFVDTHFLRSLPVRELRAGIAEMIKIAVCFEEKALEDLEGLEVSGDINSLDFLDSLAPHIKKAIELKSAVVQKDEKEAGIRAGLNYGHTFGHAIENLTHYTKFLHGEAVAMGMRMANALALKLGNLSREQVQRIDSVLSKFGLDFDYKIDSIEEFYEKLFLDKKSKGGKITLVLPRGIGGVDIRDDIDRELILETLREFG</sequence>
<dbReference type="RefSeq" id="WP_023927394.1">
    <property type="nucleotide sequence ID" value="NZ_KI669454.1"/>
</dbReference>
<evidence type="ECO:0000256" key="6">
    <source>
        <dbReference type="ARBA" id="ARBA00004661"/>
    </source>
</evidence>
<dbReference type="Pfam" id="PF24621">
    <property type="entry name" value="DHQS_C"/>
    <property type="match status" value="1"/>
</dbReference>
<evidence type="ECO:0000256" key="14">
    <source>
        <dbReference type="ARBA" id="ARBA00022833"/>
    </source>
</evidence>
<keyword evidence="15 19" id="KW-0520">NAD</keyword>
<evidence type="ECO:0000256" key="11">
    <source>
        <dbReference type="ARBA" id="ARBA00022605"/>
    </source>
</evidence>
<evidence type="ECO:0000256" key="9">
    <source>
        <dbReference type="ARBA" id="ARBA00017684"/>
    </source>
</evidence>
<keyword evidence="10 19" id="KW-0963">Cytoplasm</keyword>
<dbReference type="PATRIC" id="fig|1357400.3.peg.928"/>
<comment type="cofactor">
    <cofactor evidence="3">
        <name>Zn(2+)</name>
        <dbReference type="ChEBI" id="CHEBI:29105"/>
    </cofactor>
</comment>
<dbReference type="UniPathway" id="UPA00053">
    <property type="reaction ID" value="UER00085"/>
</dbReference>
<organism evidence="22 23">
    <name type="scientific">Helicobacter macacae MIT 99-5501</name>
    <dbReference type="NCBI Taxonomy" id="1357400"/>
    <lineage>
        <taxon>Bacteria</taxon>
        <taxon>Pseudomonadati</taxon>
        <taxon>Campylobacterota</taxon>
        <taxon>Epsilonproteobacteria</taxon>
        <taxon>Campylobacterales</taxon>
        <taxon>Helicobacteraceae</taxon>
        <taxon>Helicobacter</taxon>
    </lineage>
</organism>
<feature type="binding site" evidence="19">
    <location>
        <position position="151"/>
    </location>
    <ligand>
        <name>NAD(+)</name>
        <dbReference type="ChEBI" id="CHEBI:57540"/>
    </ligand>
</feature>
<dbReference type="PIRSF" id="PIRSF001455">
    <property type="entry name" value="DHQ_synth"/>
    <property type="match status" value="1"/>
</dbReference>
<dbReference type="OrthoDB" id="9806583at2"/>